<dbReference type="SUPFAM" id="SSF53335">
    <property type="entry name" value="S-adenosyl-L-methionine-dependent methyltransferases"/>
    <property type="match status" value="1"/>
</dbReference>
<evidence type="ECO:0000256" key="11">
    <source>
        <dbReference type="SAM" id="MobiDB-lite"/>
    </source>
</evidence>
<evidence type="ECO:0000256" key="7">
    <source>
        <dbReference type="ARBA" id="ARBA00022833"/>
    </source>
</evidence>
<keyword evidence="4 8" id="KW-0949">S-adenosyl-L-methionine</keyword>
<dbReference type="Gene3D" id="3.40.50.150">
    <property type="entry name" value="Vaccinia Virus protein VP39"/>
    <property type="match status" value="1"/>
</dbReference>
<feature type="coiled-coil region" evidence="10">
    <location>
        <begin position="291"/>
        <end position="318"/>
    </location>
</feature>
<reference evidence="13 14" key="1">
    <citation type="journal article" date="2020" name="IScience">
        <title>Genome Sequencing of the Endangered Kingdonia uniflora (Circaeasteraceae, Ranunculales) Reveals Potential Mechanisms of Evolutionary Specialization.</title>
        <authorList>
            <person name="Sun Y."/>
            <person name="Deng T."/>
            <person name="Zhang A."/>
            <person name="Moore M.J."/>
            <person name="Landis J.B."/>
            <person name="Lin N."/>
            <person name="Zhang H."/>
            <person name="Zhang X."/>
            <person name="Huang J."/>
            <person name="Zhang X."/>
            <person name="Sun H."/>
            <person name="Wang H."/>
        </authorList>
    </citation>
    <scope>NUCLEOTIDE SEQUENCE [LARGE SCALE GENOMIC DNA]</scope>
    <source>
        <strain evidence="13">TB1705</strain>
        <tissue evidence="13">Leaf</tissue>
    </source>
</reference>
<feature type="compositionally biased region" description="Basic and acidic residues" evidence="11">
    <location>
        <begin position="11"/>
        <end position="23"/>
    </location>
</feature>
<evidence type="ECO:0000259" key="12">
    <source>
        <dbReference type="PROSITE" id="PS50808"/>
    </source>
</evidence>
<evidence type="ECO:0000256" key="4">
    <source>
        <dbReference type="ARBA" id="ARBA00022691"/>
    </source>
</evidence>
<feature type="compositionally biased region" description="Polar residues" evidence="11">
    <location>
        <begin position="1"/>
        <end position="10"/>
    </location>
</feature>
<dbReference type="InterPro" id="IPR003656">
    <property type="entry name" value="Znf_BED"/>
</dbReference>
<dbReference type="CDD" id="cd02440">
    <property type="entry name" value="AdoMet_MTases"/>
    <property type="match status" value="1"/>
</dbReference>
<dbReference type="GO" id="GO:0032259">
    <property type="term" value="P:methylation"/>
    <property type="evidence" value="ECO:0007669"/>
    <property type="project" value="UniProtKB-KW"/>
</dbReference>
<dbReference type="EMBL" id="JACGCM010002647">
    <property type="protein sequence ID" value="KAF6137541.1"/>
    <property type="molecule type" value="Genomic_DNA"/>
</dbReference>
<evidence type="ECO:0000256" key="10">
    <source>
        <dbReference type="SAM" id="Coils"/>
    </source>
</evidence>
<comment type="subcellular location">
    <subcellularLocation>
        <location evidence="8">Cytoplasm</location>
    </subcellularLocation>
</comment>
<name>A0A7J7L4H4_9MAGN</name>
<dbReference type="Proteomes" id="UP000541444">
    <property type="component" value="Unassembled WGS sequence"/>
</dbReference>
<comment type="function">
    <text evidence="8">S-adenosyl-L-methionine-dependent protein-lysine N-methyltransferase that methylates elongation factor 1-alpha.</text>
</comment>
<gene>
    <name evidence="13" type="ORF">GIB67_031820</name>
</gene>
<dbReference type="GO" id="GO:0005737">
    <property type="term" value="C:cytoplasm"/>
    <property type="evidence" value="ECO:0007669"/>
    <property type="project" value="UniProtKB-SubCell"/>
</dbReference>
<accession>A0A7J7L4H4</accession>
<evidence type="ECO:0000256" key="8">
    <source>
        <dbReference type="HAMAP-Rule" id="MF_03188"/>
    </source>
</evidence>
<feature type="region of interest" description="Disordered" evidence="11">
    <location>
        <begin position="85"/>
        <end position="114"/>
    </location>
</feature>
<dbReference type="InterPro" id="IPR025714">
    <property type="entry name" value="Methyltranfer_dom"/>
</dbReference>
<evidence type="ECO:0000313" key="14">
    <source>
        <dbReference type="Proteomes" id="UP000541444"/>
    </source>
</evidence>
<dbReference type="EC" id="2.1.1.-" evidence="8"/>
<keyword evidence="6 9" id="KW-0863">Zinc-finger</keyword>
<dbReference type="PANTHER" id="PTHR12843">
    <property type="entry name" value="PROTEIN-LYSINE N-METHYLTRANSFERASE METTL10"/>
    <property type="match status" value="1"/>
</dbReference>
<feature type="region of interest" description="Disordered" evidence="11">
    <location>
        <begin position="1"/>
        <end position="23"/>
    </location>
</feature>
<dbReference type="AlphaFoldDB" id="A0A7J7L4H4"/>
<dbReference type="HAMAP" id="MF_03188">
    <property type="entry name" value="Methyltr_EFM4"/>
    <property type="match status" value="1"/>
</dbReference>
<feature type="compositionally biased region" description="Basic and acidic residues" evidence="11">
    <location>
        <begin position="85"/>
        <end position="101"/>
    </location>
</feature>
<sequence length="365" mass="40475">MSSSASNATANEKKKDEGWEYGEARDPTNRNVVWCKLCNKKCTAGISRLKEHLIGGYLNVTKCPNVPVKVSKKFKDMADKVKNDTKEKTRLEEEKRKRAQDVDEESGEEEDCSGGITSRQIATCRIAVAIHMLLIARFGPGVMDTVATWTKNLCINISQGHMQDMPNEVSSEESIKQGITDLSTWSVLDLGTGNGLLLQELAKQGFSDMTGVDYSEGAIDLARNLAERDGFTNINFLVDDVLEIKLDRQFRLVMDKGTLDAIGLHPDGSLKRIMYWNSVLRLVAPGGILVITSCNNTKDELVREVENMNQRRLSASQDPETLKGQATSVDPLPVFRYISHVRSYPTFMFGGSEGSRVATVAFVRS</sequence>
<feature type="domain" description="BED-type" evidence="12">
    <location>
        <begin position="13"/>
        <end position="70"/>
    </location>
</feature>
<dbReference type="InterPro" id="IPR026635">
    <property type="entry name" value="Efm4/METTL10"/>
</dbReference>
<comment type="similarity">
    <text evidence="8">Belongs to the class I-like SAM-binding methyltransferase superfamily. EFM4 family.</text>
</comment>
<dbReference type="PANTHER" id="PTHR12843:SF5">
    <property type="entry name" value="EEF1A LYSINE METHYLTRANSFERASE 2"/>
    <property type="match status" value="1"/>
</dbReference>
<keyword evidence="7" id="KW-0862">Zinc</keyword>
<evidence type="ECO:0000256" key="5">
    <source>
        <dbReference type="ARBA" id="ARBA00022723"/>
    </source>
</evidence>
<protein>
    <recommendedName>
        <fullName evidence="8">Protein-lysine N-methyltransferase GIB67_031820</fullName>
        <ecNumber evidence="8">2.1.1.-</ecNumber>
    </recommendedName>
</protein>
<dbReference type="GO" id="GO:0003677">
    <property type="term" value="F:DNA binding"/>
    <property type="evidence" value="ECO:0007669"/>
    <property type="project" value="InterPro"/>
</dbReference>
<proteinExistence type="inferred from homology"/>
<dbReference type="GO" id="GO:0008270">
    <property type="term" value="F:zinc ion binding"/>
    <property type="evidence" value="ECO:0007669"/>
    <property type="project" value="UniProtKB-KW"/>
</dbReference>
<evidence type="ECO:0000256" key="6">
    <source>
        <dbReference type="ARBA" id="ARBA00022771"/>
    </source>
</evidence>
<keyword evidence="2 8" id="KW-0489">Methyltransferase</keyword>
<evidence type="ECO:0000256" key="9">
    <source>
        <dbReference type="PROSITE-ProRule" id="PRU00027"/>
    </source>
</evidence>
<dbReference type="OrthoDB" id="540004at2759"/>
<keyword evidence="5" id="KW-0479">Metal-binding</keyword>
<dbReference type="InterPro" id="IPR029063">
    <property type="entry name" value="SAM-dependent_MTases_sf"/>
</dbReference>
<organism evidence="13 14">
    <name type="scientific">Kingdonia uniflora</name>
    <dbReference type="NCBI Taxonomy" id="39325"/>
    <lineage>
        <taxon>Eukaryota</taxon>
        <taxon>Viridiplantae</taxon>
        <taxon>Streptophyta</taxon>
        <taxon>Embryophyta</taxon>
        <taxon>Tracheophyta</taxon>
        <taxon>Spermatophyta</taxon>
        <taxon>Magnoliopsida</taxon>
        <taxon>Ranunculales</taxon>
        <taxon>Circaeasteraceae</taxon>
        <taxon>Kingdonia</taxon>
    </lineage>
</organism>
<evidence type="ECO:0000256" key="2">
    <source>
        <dbReference type="ARBA" id="ARBA00022603"/>
    </source>
</evidence>
<evidence type="ECO:0000256" key="1">
    <source>
        <dbReference type="ARBA" id="ARBA00022490"/>
    </source>
</evidence>
<evidence type="ECO:0000313" key="13">
    <source>
        <dbReference type="EMBL" id="KAF6137541.1"/>
    </source>
</evidence>
<keyword evidence="14" id="KW-1185">Reference proteome</keyword>
<feature type="compositionally biased region" description="Acidic residues" evidence="11">
    <location>
        <begin position="102"/>
        <end position="112"/>
    </location>
</feature>
<dbReference type="Pfam" id="PF13847">
    <property type="entry name" value="Methyltransf_31"/>
    <property type="match status" value="1"/>
</dbReference>
<dbReference type="PROSITE" id="PS50808">
    <property type="entry name" value="ZF_BED"/>
    <property type="match status" value="1"/>
</dbReference>
<keyword evidence="10" id="KW-0175">Coiled coil</keyword>
<evidence type="ECO:0000256" key="3">
    <source>
        <dbReference type="ARBA" id="ARBA00022679"/>
    </source>
</evidence>
<comment type="caution">
    <text evidence="13">The sequence shown here is derived from an EMBL/GenBank/DDBJ whole genome shotgun (WGS) entry which is preliminary data.</text>
</comment>
<dbReference type="GO" id="GO:0016279">
    <property type="term" value="F:protein-lysine N-methyltransferase activity"/>
    <property type="evidence" value="ECO:0007669"/>
    <property type="project" value="UniProtKB-UniRule"/>
</dbReference>
<keyword evidence="1 8" id="KW-0963">Cytoplasm</keyword>
<keyword evidence="3 8" id="KW-0808">Transferase</keyword>